<accession>A0A1I8C1S5</accession>
<name>A0A1I8C1S5_MELHA</name>
<keyword evidence="1" id="KW-1185">Reference proteome</keyword>
<dbReference type="Proteomes" id="UP000095281">
    <property type="component" value="Unplaced"/>
</dbReference>
<organism evidence="1 2">
    <name type="scientific">Meloidogyne hapla</name>
    <name type="common">Root-knot nematode worm</name>
    <dbReference type="NCBI Taxonomy" id="6305"/>
    <lineage>
        <taxon>Eukaryota</taxon>
        <taxon>Metazoa</taxon>
        <taxon>Ecdysozoa</taxon>
        <taxon>Nematoda</taxon>
        <taxon>Chromadorea</taxon>
        <taxon>Rhabditida</taxon>
        <taxon>Tylenchina</taxon>
        <taxon>Tylenchomorpha</taxon>
        <taxon>Tylenchoidea</taxon>
        <taxon>Meloidogynidae</taxon>
        <taxon>Meloidogyninae</taxon>
        <taxon>Meloidogyne</taxon>
    </lineage>
</organism>
<dbReference type="WBParaSite" id="MhA1_Contig990.frz3.gene12">
    <property type="protein sequence ID" value="MhA1_Contig990.frz3.gene12"/>
    <property type="gene ID" value="MhA1_Contig990.frz3.gene12"/>
</dbReference>
<protein>
    <submittedName>
        <fullName evidence="2">NTF2 domain-containing protein</fullName>
    </submittedName>
</protein>
<evidence type="ECO:0000313" key="2">
    <source>
        <dbReference type="WBParaSite" id="MhA1_Contig990.frz3.gene12"/>
    </source>
</evidence>
<reference evidence="2" key="1">
    <citation type="submission" date="2016-11" db="UniProtKB">
        <authorList>
            <consortium name="WormBaseParasite"/>
        </authorList>
    </citation>
    <scope>IDENTIFICATION</scope>
</reference>
<evidence type="ECO:0000313" key="1">
    <source>
        <dbReference type="Proteomes" id="UP000095281"/>
    </source>
</evidence>
<dbReference type="AlphaFoldDB" id="A0A1I8C1S5"/>
<sequence>MSDSKISDDEYFDFNLSSLNMQQFFDQLQSGGVQVAGLYVKMKHGSITIWHQKQAFDPNQPVEVFINNAILNFNEEQRTRHRRPIAPDLLYGRAAMVTVKIIYRKIIFAKIQARLIGPDRDEQVFIKVFNWVKSPNF</sequence>
<proteinExistence type="predicted"/>